<evidence type="ECO:0000313" key="2">
    <source>
        <dbReference type="Proteomes" id="UP000310673"/>
    </source>
</evidence>
<accession>A0A5B7SW54</accession>
<name>A0A5B7SW54_9LACO</name>
<reference evidence="1 2" key="1">
    <citation type="submission" date="2019-05" db="EMBL/GenBank/DDBJ databases">
        <title>Genome Sequence of Lactobacillus futsaii Y97, a Potential Probiotic Strain Isolated from the Futsai of Taiwan.</title>
        <authorList>
            <person name="Du X."/>
        </authorList>
    </citation>
    <scope>NUCLEOTIDE SEQUENCE [LARGE SCALE GENOMIC DNA]</scope>
    <source>
        <strain evidence="1 2">Y97</strain>
    </source>
</reference>
<evidence type="ECO:0000313" key="1">
    <source>
        <dbReference type="EMBL" id="QCX23928.1"/>
    </source>
</evidence>
<sequence>MKILKAVSDDFKEFNAKKITEYSHQEKAYQETKMKEIIPYNYALDLQ</sequence>
<proteinExistence type="predicted"/>
<organism evidence="1 2">
    <name type="scientific">Companilactobacillus futsaii</name>
    <dbReference type="NCBI Taxonomy" id="938155"/>
    <lineage>
        <taxon>Bacteria</taxon>
        <taxon>Bacillati</taxon>
        <taxon>Bacillota</taxon>
        <taxon>Bacilli</taxon>
        <taxon>Lactobacillales</taxon>
        <taxon>Lactobacillaceae</taxon>
        <taxon>Companilactobacillus</taxon>
    </lineage>
</organism>
<dbReference type="KEGG" id="lft:FG051_01875"/>
<dbReference type="AlphaFoldDB" id="A0A5B7SW54"/>
<dbReference type="EMBL" id="CP040736">
    <property type="protein sequence ID" value="QCX23928.1"/>
    <property type="molecule type" value="Genomic_DNA"/>
</dbReference>
<dbReference type="Proteomes" id="UP000310673">
    <property type="component" value="Chromosome"/>
</dbReference>
<protein>
    <submittedName>
        <fullName evidence="1">Uncharacterized protein</fullName>
    </submittedName>
</protein>
<gene>
    <name evidence="1" type="ORF">FG051_01875</name>
</gene>